<feature type="compositionally biased region" description="Polar residues" evidence="1">
    <location>
        <begin position="256"/>
        <end position="267"/>
    </location>
</feature>
<dbReference type="Gramene" id="KQK91423">
    <property type="protein sequence ID" value="KQK91423"/>
    <property type="gene ID" value="SETIT_034052mg"/>
</dbReference>
<dbReference type="InterPro" id="IPR032795">
    <property type="entry name" value="DUF3741-assoc"/>
</dbReference>
<dbReference type="OMA" id="DSEHACH"/>
<evidence type="ECO:0008006" key="8">
    <source>
        <dbReference type="Google" id="ProtNLM"/>
    </source>
</evidence>
<dbReference type="STRING" id="4555.K4A598"/>
<dbReference type="InterPro" id="IPR025486">
    <property type="entry name" value="DUF4378"/>
</dbReference>
<evidence type="ECO:0000313" key="5">
    <source>
        <dbReference type="EMBL" id="RCV45375.1"/>
    </source>
</evidence>
<feature type="domain" description="DUF3741" evidence="2">
    <location>
        <begin position="185"/>
        <end position="226"/>
    </location>
</feature>
<dbReference type="eggNOG" id="ENOG502QSHY">
    <property type="taxonomic scope" value="Eukaryota"/>
</dbReference>
<dbReference type="HOGENOM" id="CLU_006751_0_0_1"/>
<dbReference type="InterPro" id="IPR022212">
    <property type="entry name" value="DUF3741"/>
</dbReference>
<feature type="compositionally biased region" description="Polar residues" evidence="1">
    <location>
        <begin position="754"/>
        <end position="785"/>
    </location>
</feature>
<gene>
    <name evidence="6" type="primary">LOC101776751</name>
    <name evidence="5" type="ORF">SETIT_9G448700v2</name>
</gene>
<feature type="region of interest" description="Disordered" evidence="1">
    <location>
        <begin position="602"/>
        <end position="623"/>
    </location>
</feature>
<feature type="region of interest" description="Disordered" evidence="1">
    <location>
        <begin position="747"/>
        <end position="788"/>
    </location>
</feature>
<evidence type="ECO:0000313" key="6">
    <source>
        <dbReference type="EnsemblPlants" id="KQK91423"/>
    </source>
</evidence>
<organism evidence="6 7">
    <name type="scientific">Setaria italica</name>
    <name type="common">Foxtail millet</name>
    <name type="synonym">Panicum italicum</name>
    <dbReference type="NCBI Taxonomy" id="4555"/>
    <lineage>
        <taxon>Eukaryota</taxon>
        <taxon>Viridiplantae</taxon>
        <taxon>Streptophyta</taxon>
        <taxon>Embryophyta</taxon>
        <taxon>Tracheophyta</taxon>
        <taxon>Spermatophyta</taxon>
        <taxon>Magnoliopsida</taxon>
        <taxon>Liliopsida</taxon>
        <taxon>Poales</taxon>
        <taxon>Poaceae</taxon>
        <taxon>PACMAD clade</taxon>
        <taxon>Panicoideae</taxon>
        <taxon>Panicodae</taxon>
        <taxon>Paniceae</taxon>
        <taxon>Cenchrinae</taxon>
        <taxon>Setaria</taxon>
    </lineage>
</organism>
<feature type="region of interest" description="Disordered" evidence="1">
    <location>
        <begin position="1"/>
        <end position="43"/>
    </location>
</feature>
<reference evidence="6" key="3">
    <citation type="submission" date="2018-08" db="UniProtKB">
        <authorList>
            <consortium name="EnsemblPlants"/>
        </authorList>
    </citation>
    <scope>IDENTIFICATION</scope>
    <source>
        <strain evidence="6">Yugu1</strain>
    </source>
</reference>
<keyword evidence="7" id="KW-1185">Reference proteome</keyword>
<evidence type="ECO:0000259" key="2">
    <source>
        <dbReference type="Pfam" id="PF12552"/>
    </source>
</evidence>
<dbReference type="RefSeq" id="XP_004984772.1">
    <property type="nucleotide sequence ID" value="XM_004984715.4"/>
</dbReference>
<dbReference type="KEGG" id="sita:101776751"/>
<protein>
    <recommendedName>
        <fullName evidence="8">DUF4378 domain-containing protein</fullName>
    </recommendedName>
</protein>
<dbReference type="EMBL" id="AGNK02006038">
    <property type="status" value="NOT_ANNOTATED_CDS"/>
    <property type="molecule type" value="Genomic_DNA"/>
</dbReference>
<evidence type="ECO:0000313" key="7">
    <source>
        <dbReference type="Proteomes" id="UP000004995"/>
    </source>
</evidence>
<dbReference type="PANTHER" id="PTHR46836">
    <property type="entry name" value="AFADIN"/>
    <property type="match status" value="1"/>
</dbReference>
<feature type="compositionally biased region" description="Basic and acidic residues" evidence="1">
    <location>
        <begin position="12"/>
        <end position="22"/>
    </location>
</feature>
<proteinExistence type="predicted"/>
<reference evidence="5" key="2">
    <citation type="submission" date="2015-07" db="EMBL/GenBank/DDBJ databases">
        <authorList>
            <person name="Noorani M."/>
        </authorList>
    </citation>
    <scope>NUCLEOTIDE SEQUENCE</scope>
    <source>
        <strain evidence="5">Yugu1</strain>
    </source>
</reference>
<dbReference type="GeneID" id="101776751"/>
<dbReference type="OrthoDB" id="1925259at2759"/>
<dbReference type="EMBL" id="CM003536">
    <property type="protein sequence ID" value="RCV45375.1"/>
    <property type="molecule type" value="Genomic_DNA"/>
</dbReference>
<dbReference type="FunCoup" id="K4A598">
    <property type="interactions" value="1652"/>
</dbReference>
<feature type="region of interest" description="Disordered" evidence="1">
    <location>
        <begin position="253"/>
        <end position="313"/>
    </location>
</feature>
<dbReference type="Proteomes" id="UP000004995">
    <property type="component" value="Unassembled WGS sequence"/>
</dbReference>
<sequence length="1020" mass="113787">MASIARGRSRRRESDGSSERNAARSTVTSPDHHGVVPSRKQATCPGILSDSMFAAVNRQSKSRKGSAVPMKMLIDEEFSNDVNARHISPGAVGRLMGLDSLPSSGTHNQHIYTRSHAPKTSPVGFHDRDGLHESIPHRRSADDIIDVFEVMEATKTKMHRSPRSKNGNTSSRSDKTDSADIDFIRQKFIDAKRLSTDESLHMSEEFNETLDALVSNRDVLLEFLQKFDPVVRRDLHKRDSPSSTANCITILKPSRRNQSTATESNFSEQKEVKHSLRKPYPNVSYQSLKEESGSLRQKLSRSGHHENAGNQGCPTRIVVLKPSLEKPHDVEGALPLHHEISHSDYRKHKEYQDVGRWSPYTEDYMCQVPLGDSETLGRMGKGSREIAREITKQMRAARGGSRKHVVNSETITFASDERSQFLSSVSKHKTPEAIHRSSEICDVWPSSSFNSSPTYSAETSVSKEAKRHLSNRWKKTHQCQDQVTDSDGFSTLGDVLALSDQEASKVATHKMACRKCPKGEVQSDRMQGSCIYPLGISSNDGWRDTAASKLTRSKSLPPSFIRGVQKSNNRKRAGSVRYNEFSMLKDVLKVGPHYSEYACRGRQRQSLGRDSTIHGDESDLMSPDNEETMVVEREIHVNYEEPVNITAVPDTSEQSLHPANLDHELDAVGVLATSSAIPGSNRTPLSSTAQNQQMLKQTAAAALDECLLDPNLDEIKFSIQDEPIEYHQADDYPTIYDPMIESDSLVGIDHRQGDGNQTLCIPPNGSESPTSSNKDDQQSPVSVLESSMDAEDVYSGDFEKISADLQELRMQLRLLKRETTDGGDDTELFILSDNETACQPLPEMEESHAFRDEEEGDFSYVLDMLTGLGIHAANQDELLENCYLLECPAGADLYDELENKYSSLILWPPAERKLLFDITSAVLRDIITSLMQSCSKGLLRMCLPGWDHEEFAEMVWQRVVQLRQEMVFNQESLLLSVEWASSEDGAYLVGSDIGCILQEDLLEEIIADFLGVAKSTKLCG</sequence>
<feature type="domain" description="DUF4378" evidence="3">
    <location>
        <begin position="857"/>
        <end position="1004"/>
    </location>
</feature>
<dbReference type="PANTHER" id="PTHR46836:SF8">
    <property type="entry name" value="AFADIN"/>
    <property type="match status" value="1"/>
</dbReference>
<evidence type="ECO:0000259" key="3">
    <source>
        <dbReference type="Pfam" id="PF14309"/>
    </source>
</evidence>
<feature type="region of interest" description="Disordered" evidence="1">
    <location>
        <begin position="155"/>
        <end position="177"/>
    </location>
</feature>
<evidence type="ECO:0000256" key="1">
    <source>
        <dbReference type="SAM" id="MobiDB-lite"/>
    </source>
</evidence>
<dbReference type="Pfam" id="PF12552">
    <property type="entry name" value="DUF3741"/>
    <property type="match status" value="1"/>
</dbReference>
<accession>K4A598</accession>
<dbReference type="Pfam" id="PF14309">
    <property type="entry name" value="DUF4378"/>
    <property type="match status" value="1"/>
</dbReference>
<evidence type="ECO:0000259" key="4">
    <source>
        <dbReference type="Pfam" id="PF14383"/>
    </source>
</evidence>
<dbReference type="Pfam" id="PF14383">
    <property type="entry name" value="VARLMGL"/>
    <property type="match status" value="1"/>
</dbReference>
<dbReference type="EnsemblPlants" id="KQK91423">
    <property type="protein sequence ID" value="KQK91423"/>
    <property type="gene ID" value="SETIT_034052mg"/>
</dbReference>
<dbReference type="AlphaFoldDB" id="K4A598"/>
<name>K4A598_SETIT</name>
<feature type="domain" description="DUF3741" evidence="4">
    <location>
        <begin position="88"/>
        <end position="105"/>
    </location>
</feature>
<reference evidence="5 7" key="1">
    <citation type="journal article" date="2012" name="Nat. Biotechnol.">
        <title>Reference genome sequence of the model plant Setaria.</title>
        <authorList>
            <person name="Bennetzen J.L."/>
            <person name="Schmutz J."/>
            <person name="Wang H."/>
            <person name="Percifield R."/>
            <person name="Hawkins J."/>
            <person name="Pontaroli A.C."/>
            <person name="Estep M."/>
            <person name="Feng L."/>
            <person name="Vaughn J.N."/>
            <person name="Grimwood J."/>
            <person name="Jenkins J."/>
            <person name="Barry K."/>
            <person name="Lindquist E."/>
            <person name="Hellsten U."/>
            <person name="Deshpande S."/>
            <person name="Wang X."/>
            <person name="Wu X."/>
            <person name="Mitros T."/>
            <person name="Triplett J."/>
            <person name="Yang X."/>
            <person name="Ye C.Y."/>
            <person name="Mauro-Herrera M."/>
            <person name="Wang L."/>
            <person name="Li P."/>
            <person name="Sharma M."/>
            <person name="Sharma R."/>
            <person name="Ronald P.C."/>
            <person name="Panaud O."/>
            <person name="Kellogg E.A."/>
            <person name="Brutnell T.P."/>
            <person name="Doust A.N."/>
            <person name="Tuskan G.A."/>
            <person name="Rokhsar D."/>
            <person name="Devos K.M."/>
        </authorList>
    </citation>
    <scope>NUCLEOTIDE SEQUENCE [LARGE SCALE GENOMIC DNA]</scope>
    <source>
        <strain evidence="7">cv. Yugu1</strain>
        <strain evidence="5">Yugu1</strain>
    </source>
</reference>